<protein>
    <submittedName>
        <fullName evidence="1">Uncharacterized protein</fullName>
    </submittedName>
</protein>
<comment type="caution">
    <text evidence="1">The sequence shown here is derived from an EMBL/GenBank/DDBJ whole genome shotgun (WGS) entry which is preliminary data.</text>
</comment>
<proteinExistence type="predicted"/>
<evidence type="ECO:0000313" key="2">
    <source>
        <dbReference type="Proteomes" id="UP000187609"/>
    </source>
</evidence>
<accession>A0A1J6J0P0</accession>
<dbReference type="Gramene" id="OIT03471">
    <property type="protein sequence ID" value="OIT03471"/>
    <property type="gene ID" value="A4A49_08845"/>
</dbReference>
<dbReference type="EMBL" id="MJEQ01037187">
    <property type="protein sequence ID" value="OIT03471.1"/>
    <property type="molecule type" value="Genomic_DNA"/>
</dbReference>
<sequence length="120" mass="13225">MQGCLEDGKNYHIDSCVPISFIEEGFCAISDDQFELLEVDEQEFERAKAGVPSLEETLSNLSDFLLNGNDDQYNLLRSLLPTESSSNIALASFELLPDEVEFSHEAMFQAAGGSIVEGNQ</sequence>
<dbReference type="AlphaFoldDB" id="A0A1J6J0P0"/>
<name>A0A1J6J0P0_NICAT</name>
<keyword evidence="2" id="KW-1185">Reference proteome</keyword>
<organism evidence="1 2">
    <name type="scientific">Nicotiana attenuata</name>
    <name type="common">Coyote tobacco</name>
    <dbReference type="NCBI Taxonomy" id="49451"/>
    <lineage>
        <taxon>Eukaryota</taxon>
        <taxon>Viridiplantae</taxon>
        <taxon>Streptophyta</taxon>
        <taxon>Embryophyta</taxon>
        <taxon>Tracheophyta</taxon>
        <taxon>Spermatophyta</taxon>
        <taxon>Magnoliopsida</taxon>
        <taxon>eudicotyledons</taxon>
        <taxon>Gunneridae</taxon>
        <taxon>Pentapetalae</taxon>
        <taxon>asterids</taxon>
        <taxon>lamiids</taxon>
        <taxon>Solanales</taxon>
        <taxon>Solanaceae</taxon>
        <taxon>Nicotianoideae</taxon>
        <taxon>Nicotianeae</taxon>
        <taxon>Nicotiana</taxon>
    </lineage>
</organism>
<dbReference type="Proteomes" id="UP000187609">
    <property type="component" value="Unassembled WGS sequence"/>
</dbReference>
<evidence type="ECO:0000313" key="1">
    <source>
        <dbReference type="EMBL" id="OIT03471.1"/>
    </source>
</evidence>
<reference evidence="1" key="1">
    <citation type="submission" date="2016-11" db="EMBL/GenBank/DDBJ databases">
        <title>The genome of Nicotiana attenuata.</title>
        <authorList>
            <person name="Xu S."/>
            <person name="Brockmoeller T."/>
            <person name="Gaquerel E."/>
            <person name="Navarro A."/>
            <person name="Kuhl H."/>
            <person name="Gase K."/>
            <person name="Ling Z."/>
            <person name="Zhou W."/>
            <person name="Kreitzer C."/>
            <person name="Stanke M."/>
            <person name="Tang H."/>
            <person name="Lyons E."/>
            <person name="Pandey P."/>
            <person name="Pandey S.P."/>
            <person name="Timmermann B."/>
            <person name="Baldwin I.T."/>
        </authorList>
    </citation>
    <scope>NUCLEOTIDE SEQUENCE [LARGE SCALE GENOMIC DNA]</scope>
    <source>
        <strain evidence="1">UT</strain>
    </source>
</reference>
<dbReference type="SMR" id="A0A1J6J0P0"/>
<gene>
    <name evidence="1" type="ORF">A4A49_08845</name>
</gene>